<dbReference type="FunFam" id="3.60.21.60:FF:000008">
    <property type="entry name" value="DNA polymerase alpha subunit B"/>
    <property type="match status" value="1"/>
</dbReference>
<feature type="compositionally biased region" description="Pro residues" evidence="2">
    <location>
        <begin position="507"/>
        <end position="520"/>
    </location>
</feature>
<feature type="compositionally biased region" description="Low complexity" evidence="2">
    <location>
        <begin position="18"/>
        <end position="38"/>
    </location>
</feature>
<feature type="region of interest" description="Disordered" evidence="2">
    <location>
        <begin position="928"/>
        <end position="1145"/>
    </location>
</feature>
<feature type="compositionally biased region" description="Low complexity" evidence="2">
    <location>
        <begin position="306"/>
        <end position="319"/>
    </location>
</feature>
<feature type="region of interest" description="Disordered" evidence="2">
    <location>
        <begin position="1406"/>
        <end position="1425"/>
    </location>
</feature>
<dbReference type="GO" id="GO:0006260">
    <property type="term" value="P:DNA replication"/>
    <property type="evidence" value="ECO:0007669"/>
    <property type="project" value="UniProtKB-KW"/>
</dbReference>
<dbReference type="InterPro" id="IPR007185">
    <property type="entry name" value="DNA_pol_a/d/e_bsu"/>
</dbReference>
<dbReference type="Pfam" id="PF04042">
    <property type="entry name" value="DNA_pol_E_B"/>
    <property type="match status" value="1"/>
</dbReference>
<feature type="compositionally biased region" description="Polar residues" evidence="2">
    <location>
        <begin position="1098"/>
        <end position="1127"/>
    </location>
</feature>
<feature type="compositionally biased region" description="Basic residues" evidence="2">
    <location>
        <begin position="937"/>
        <end position="949"/>
    </location>
</feature>
<feature type="region of interest" description="Disordered" evidence="2">
    <location>
        <begin position="681"/>
        <end position="752"/>
    </location>
</feature>
<feature type="region of interest" description="Disordered" evidence="2">
    <location>
        <begin position="250"/>
        <end position="386"/>
    </location>
</feature>
<dbReference type="Gene3D" id="3.30.50.10">
    <property type="entry name" value="Erythroid Transcription Factor GATA-1, subunit A"/>
    <property type="match status" value="1"/>
</dbReference>
<dbReference type="SUPFAM" id="SSF57716">
    <property type="entry name" value="Glucocorticoid receptor-like (DNA-binding domain)"/>
    <property type="match status" value="1"/>
</dbReference>
<feature type="region of interest" description="Disordered" evidence="2">
    <location>
        <begin position="1159"/>
        <end position="1187"/>
    </location>
</feature>
<evidence type="ECO:0000259" key="4">
    <source>
        <dbReference type="Pfam" id="PF22062"/>
    </source>
</evidence>
<feature type="compositionally biased region" description="Polar residues" evidence="2">
    <location>
        <begin position="252"/>
        <end position="265"/>
    </location>
</feature>
<name>A0A5C6G8M0_METRR</name>
<dbReference type="GO" id="GO:0008270">
    <property type="term" value="F:zinc ion binding"/>
    <property type="evidence" value="ECO:0007669"/>
    <property type="project" value="InterPro"/>
</dbReference>
<dbReference type="InterPro" id="IPR054300">
    <property type="entry name" value="OB_DPOA2"/>
</dbReference>
<dbReference type="GO" id="GO:0000183">
    <property type="term" value="P:rDNA heterochromatin formation"/>
    <property type="evidence" value="ECO:0007669"/>
    <property type="project" value="TreeGrafter"/>
</dbReference>
<feature type="compositionally biased region" description="Polar residues" evidence="2">
    <location>
        <begin position="445"/>
        <end position="455"/>
    </location>
</feature>
<reference evidence="7" key="1">
    <citation type="submission" date="2018-12" db="EMBL/GenBank/DDBJ databases">
        <title>The complete genome of Metarhizium rileyi, a key fungal pathogen of Lepidoptera.</title>
        <authorList>
            <person name="Binneck E."/>
            <person name="Lastra C.C.L."/>
            <person name="Sosa-Gomez D.R."/>
        </authorList>
    </citation>
    <scope>NUCLEOTIDE SEQUENCE [LARGE SCALE GENOMIC DNA]</scope>
    <source>
        <strain evidence="7">Cep018-CH2</strain>
    </source>
</reference>
<feature type="compositionally biased region" description="Polar residues" evidence="2">
    <location>
        <begin position="683"/>
        <end position="693"/>
    </location>
</feature>
<dbReference type="Pfam" id="PF25823">
    <property type="entry name" value="Ams2-SPT21_N"/>
    <property type="match status" value="1"/>
</dbReference>
<dbReference type="GO" id="GO:0030466">
    <property type="term" value="P:silent mating-type cassette heterochromatin formation"/>
    <property type="evidence" value="ECO:0007669"/>
    <property type="project" value="TreeGrafter"/>
</dbReference>
<feature type="domain" description="Ams2/SPT21 N-terminal" evidence="5">
    <location>
        <begin position="56"/>
        <end position="190"/>
    </location>
</feature>
<feature type="region of interest" description="Disordered" evidence="2">
    <location>
        <begin position="403"/>
        <end position="526"/>
    </location>
</feature>
<feature type="compositionally biased region" description="Polar residues" evidence="2">
    <location>
        <begin position="1002"/>
        <end position="1022"/>
    </location>
</feature>
<feature type="region of interest" description="Disordered" evidence="2">
    <location>
        <begin position="201"/>
        <end position="220"/>
    </location>
</feature>
<evidence type="ECO:0000313" key="6">
    <source>
        <dbReference type="EMBL" id="TWU72286.1"/>
    </source>
</evidence>
<proteinExistence type="predicted"/>
<dbReference type="InterPro" id="IPR042403">
    <property type="entry name" value="Spt21/Ams2"/>
</dbReference>
<feature type="domain" description="DNA polymerase alpha subunit B OB" evidence="4">
    <location>
        <begin position="1511"/>
        <end position="1618"/>
    </location>
</feature>
<feature type="compositionally biased region" description="Pro residues" evidence="2">
    <location>
        <begin position="632"/>
        <end position="642"/>
    </location>
</feature>
<accession>A0A5C6G8M0</accession>
<feature type="compositionally biased region" description="Basic and acidic residues" evidence="2">
    <location>
        <begin position="458"/>
        <end position="473"/>
    </location>
</feature>
<dbReference type="FunFam" id="3.60.21.60:FF:000005">
    <property type="entry name" value="DNA polymerase alpha subunit B"/>
    <property type="match status" value="1"/>
</dbReference>
<feature type="region of interest" description="Disordered" evidence="2">
    <location>
        <begin position="622"/>
        <end position="665"/>
    </location>
</feature>
<feature type="compositionally biased region" description="Polar residues" evidence="2">
    <location>
        <begin position="276"/>
        <end position="285"/>
    </location>
</feature>
<feature type="region of interest" description="Disordered" evidence="2">
    <location>
        <begin position="1"/>
        <end position="47"/>
    </location>
</feature>
<protein>
    <recommendedName>
        <fullName evidence="8">DNA polymerase alpha subunit B</fullName>
    </recommendedName>
</protein>
<evidence type="ECO:0000256" key="1">
    <source>
        <dbReference type="ARBA" id="ARBA00022705"/>
    </source>
</evidence>
<comment type="caution">
    <text evidence="6">The sequence shown here is derived from an EMBL/GenBank/DDBJ whole genome shotgun (WGS) entry which is preliminary data.</text>
</comment>
<dbReference type="EMBL" id="SBHS01000030">
    <property type="protein sequence ID" value="TWU72286.1"/>
    <property type="molecule type" value="Genomic_DNA"/>
</dbReference>
<feature type="compositionally biased region" description="Basic residues" evidence="2">
    <location>
        <begin position="320"/>
        <end position="336"/>
    </location>
</feature>
<dbReference type="Gene3D" id="3.60.21.60">
    <property type="match status" value="2"/>
</dbReference>
<dbReference type="Proteomes" id="UP000317257">
    <property type="component" value="Unassembled WGS sequence"/>
</dbReference>
<sequence length="1942" mass="209864">MASPVPIAPMGSGPWNGQHAQQPTQQHAQQQQHQYQQQRLPAPSQTPQAEIDENGVQIRQMCLKVHYTFDKEGKVNCLARHPQPLQVQTVPIDETNVIGVVDLRSCIYAVMECSPELAGQESDYNIYAVDVSEPDTPLVGQGMLSWALEAMQSESMMQQPKMVTGRVTKNLLGVFGGGNRETLEVRLRLSVAARSNKPVIHNNTLDMPQQSRPMESAMTPTGASEWNTFMQSNPQIGQIGQIGHVSRVASPALSQGHGQHQQPSIIGSRDSFGSVAAQQQQTMPTQDVHRIAPIQVDTSEQRTDGAAPSSRPSSRASNRAPRRKPPTGRPRGRPRKKPVEGNTSGYEDGTEGEDGPAKKRAKTMQVERATNPFASGPESLRVAASTSGSLRTFRPILANNEAASGNSNHLQQVPRAPTPVPEGPLRAGPGRDPGPGLVKPRRESTLSGQPLSNNPPIAEHRQPLSPSREDGRSPESMAPTPAYSIDSLADIGSSPPVQRAASFLRSSPPPSSPVLPPMPPTELTHDTRFATDDLDDLFGDNVNTPITRAPTKETTVAAVRKPAEARNASGVPIQVFQMQDGPAGQDLVHICSYNTPQASSAATVKERADNQALPPLQKAPARIAAKKKTKPVSPPEMAPTPPATTDAVEKPVSPSLTAKPGMDEPAQQTTNLVNIAPRPAAEQLQQRSTQSNVAKEDQPTVAKAPRQLSRSQSAGPLALPTIPASEPAGPSSLSQSVPAEAEFPAPPVPSALKRAASTGPLTLPIPASDPVVPMTLPAGIEGVNPAFAKSDAIPAPSSPPLVSSRANKNIVKKHAIKQRLEEAIMNGEMPPYCSNCGAIETPTWRKIWVQENDGVPEYCEYSEKPGKVTAIEILQRDADGKPTVHRLVKKSLGTSDERAKWQERLLCNPCGIWLTKCKSHRPQDRWDKDLARVGQERRKRGTGRNRKPRGKDDGGVNPTSEAYLPTDALGPIEPSSPKQSRGDLPRSQQGRNINMREASASLDIQESQSDPGSTHSRGSDTGKSPVDAEFDEAVGSTKRLLFPSPRKDGTPKTLGEIDVNIVQTSDECRPKGYGVGKENMASTGQDGEINDHNDGQTESKSSTLARPSTPTPNSRASRPNESFKTPTRPTPSHRPITRSISRSVQSIKSVASPSQFFIQSTPTKTPRLPEGSLPRRSPRNHHGGFEVFDTPISRTISQMFSEGNGFGGDDLDLSSLPALDGNAGSMLDFGSLLSTDAVMPSSPPRDVSFSYDYHASSSAWAQWDIDTISATPFSRLLFDIDSRAIRIPSWLLVLSTMAESDIQTRFSPNSPIEPDVLTEIQSILRLHDLSVDDLFFKWESYCIKMDLDAQAGLSLSSIRSLKQVIQDELEKSHHNTQMRNERKIVNATPRGGSGGDVFGMLDGMVPSTPATGRLNRNGKGGSALKKRMDGLKVGSSPARMEDQLKAMNGLPVSSFADRLNPGDIVEVLNSHLQPAEAPIAPFAEPRIKLTAASDQKKMAYKPLAMKLSESSEILDDRIDEFITVVQDYHKLEDSAFGSAASQSTTEVVAVGRIASDSMEGRLNAASLVLETSRRTGMGLRVPLKMDNIRSWSFFPGQIVALRGNNATGNEFVVNEVIEIPLLPNAASTPSALEAHRQKFKGDADAMDSDAEPTPLTILFAAGPYTADDNLDYEPLHALSSQASDSYADALVLAGPFLDIDHPLIATGDFDLPDEAVPDPDTATMATVFKHFFAPALARACSANPHLTVILVPSVRDVLDKHVSWPQDTILRKELGLPKSVKVVSNPMTLSINEMVLGISSQDILYELRTEELANTKGDMMARLVRYLVEQRHYFPLFPAAERARLPKTGTEQGLATGALVDVGYLKLGEMVNVRPDVMLVPSALPPFAKVVESVLAINPGPLSKRKGAGTFARMTLYPPVVEGSEMQSHKIFDRARVEIVRI</sequence>
<dbReference type="InterPro" id="IPR057725">
    <property type="entry name" value="Ams2-SPT21_N"/>
</dbReference>
<evidence type="ECO:0000259" key="3">
    <source>
        <dbReference type="Pfam" id="PF04042"/>
    </source>
</evidence>
<dbReference type="PANTHER" id="PTHR39147:SF1">
    <property type="entry name" value="PROTEIN SPT21"/>
    <property type="match status" value="1"/>
</dbReference>
<gene>
    <name evidence="6" type="ORF">ED733_003283</name>
</gene>
<evidence type="ECO:0008006" key="8">
    <source>
        <dbReference type="Google" id="ProtNLM"/>
    </source>
</evidence>
<keyword evidence="1" id="KW-0235">DNA replication</keyword>
<dbReference type="PANTHER" id="PTHR39147">
    <property type="entry name" value="PROTEIN SPT21"/>
    <property type="match status" value="1"/>
</dbReference>
<organism evidence="6 7">
    <name type="scientific">Metarhizium rileyi (strain RCEF 4871)</name>
    <name type="common">Nomuraea rileyi</name>
    <dbReference type="NCBI Taxonomy" id="1649241"/>
    <lineage>
        <taxon>Eukaryota</taxon>
        <taxon>Fungi</taxon>
        <taxon>Dikarya</taxon>
        <taxon>Ascomycota</taxon>
        <taxon>Pezizomycotina</taxon>
        <taxon>Sordariomycetes</taxon>
        <taxon>Hypocreomycetidae</taxon>
        <taxon>Hypocreales</taxon>
        <taxon>Clavicipitaceae</taxon>
        <taxon>Metarhizium</taxon>
    </lineage>
</organism>
<evidence type="ECO:0000256" key="2">
    <source>
        <dbReference type="SAM" id="MobiDB-lite"/>
    </source>
</evidence>
<feature type="domain" description="DNA polymerase alpha/delta/epsilon subunit B" evidence="3">
    <location>
        <begin position="1657"/>
        <end position="1889"/>
    </location>
</feature>
<dbReference type="GO" id="GO:0006357">
    <property type="term" value="P:regulation of transcription by RNA polymerase II"/>
    <property type="evidence" value="ECO:0007669"/>
    <property type="project" value="TreeGrafter"/>
</dbReference>
<dbReference type="InterPro" id="IPR013088">
    <property type="entry name" value="Znf_NHR/GATA"/>
</dbReference>
<evidence type="ECO:0000259" key="5">
    <source>
        <dbReference type="Pfam" id="PF25823"/>
    </source>
</evidence>
<dbReference type="GO" id="GO:0003677">
    <property type="term" value="F:DNA binding"/>
    <property type="evidence" value="ECO:0007669"/>
    <property type="project" value="InterPro"/>
</dbReference>
<evidence type="ECO:0000313" key="7">
    <source>
        <dbReference type="Proteomes" id="UP000317257"/>
    </source>
</evidence>
<dbReference type="Pfam" id="PF22062">
    <property type="entry name" value="OB_DPOA2"/>
    <property type="match status" value="1"/>
</dbReference>